<dbReference type="PRINTS" id="PR00080">
    <property type="entry name" value="SDRFAMILY"/>
</dbReference>
<reference evidence="5 6" key="1">
    <citation type="submission" date="2014-04" db="EMBL/GenBank/DDBJ databases">
        <title>Evolutionary Origins and Diversification of the Mycorrhizal Mutualists.</title>
        <authorList>
            <consortium name="DOE Joint Genome Institute"/>
            <consortium name="Mycorrhizal Genomics Consortium"/>
            <person name="Kohler A."/>
            <person name="Kuo A."/>
            <person name="Nagy L.G."/>
            <person name="Floudas D."/>
            <person name="Copeland A."/>
            <person name="Barry K.W."/>
            <person name="Cichocki N."/>
            <person name="Veneault-Fourrey C."/>
            <person name="LaButti K."/>
            <person name="Lindquist E.A."/>
            <person name="Lipzen A."/>
            <person name="Lundell T."/>
            <person name="Morin E."/>
            <person name="Murat C."/>
            <person name="Riley R."/>
            <person name="Ohm R."/>
            <person name="Sun H."/>
            <person name="Tunlid A."/>
            <person name="Henrissat B."/>
            <person name="Grigoriev I.V."/>
            <person name="Hibbett D.S."/>
            <person name="Martin F."/>
        </authorList>
    </citation>
    <scope>NUCLEOTIDE SEQUENCE [LARGE SCALE GENOMIC DNA]</scope>
    <source>
        <strain evidence="5 6">FD-317 M1</strain>
    </source>
</reference>
<gene>
    <name evidence="5" type="ORF">GYMLUDRAFT_46771</name>
</gene>
<proteinExistence type="inferred from homology"/>
<feature type="transmembrane region" description="Helical" evidence="4">
    <location>
        <begin position="310"/>
        <end position="329"/>
    </location>
</feature>
<dbReference type="HOGENOM" id="CLU_010194_13_1_1"/>
<sequence length="334" mass="35985">MAAIPDDELTKYQERVKGKTIVVTGAGSGIGRVTAKLFASNGAKIVVADLNHLSAEQTVREIQEFGVGEAVSCKCDVTIWEELVGMFDLAIEKFGAVDVVIANAGVGEIGDRMVHNPGEGIPAKPASTTIDINLTGVLNTVHLAQHYLRINRSSQDSVKSIILLGSMYSWAASNLAPLYTASKHAVLGLMRSLDKPLSQQGISITCIHPFFAVTPLLPPITRLLLAGLPFTPVPRIAKTILYAASCGTPQNPSGGQSFWVPDGGISTFMIPREEFKPGVYQLIDTKSNATSVGLSGLQYYTQLISDMAPWLWRPLAFLGVSSLLSGFMYRRKYC</sequence>
<name>A0A0D0CFJ4_9AGAR</name>
<evidence type="ECO:0000256" key="4">
    <source>
        <dbReference type="SAM" id="Phobius"/>
    </source>
</evidence>
<dbReference type="Gene3D" id="3.40.50.720">
    <property type="entry name" value="NAD(P)-binding Rossmann-like Domain"/>
    <property type="match status" value="1"/>
</dbReference>
<evidence type="ECO:0000313" key="5">
    <source>
        <dbReference type="EMBL" id="KIK56877.1"/>
    </source>
</evidence>
<dbReference type="InterPro" id="IPR002347">
    <property type="entry name" value="SDR_fam"/>
</dbReference>
<keyword evidence="2" id="KW-0560">Oxidoreductase</keyword>
<dbReference type="OrthoDB" id="5371740at2759"/>
<evidence type="ECO:0008006" key="7">
    <source>
        <dbReference type="Google" id="ProtNLM"/>
    </source>
</evidence>
<keyword evidence="6" id="KW-1185">Reference proteome</keyword>
<dbReference type="GO" id="GO:0016491">
    <property type="term" value="F:oxidoreductase activity"/>
    <property type="evidence" value="ECO:0007669"/>
    <property type="project" value="UniProtKB-KW"/>
</dbReference>
<dbReference type="PANTHER" id="PTHR43180">
    <property type="entry name" value="3-OXOACYL-(ACYL-CARRIER-PROTEIN) REDUCTASE (AFU_ORTHOLOGUE AFUA_6G11210)"/>
    <property type="match status" value="1"/>
</dbReference>
<organism evidence="5 6">
    <name type="scientific">Collybiopsis luxurians FD-317 M1</name>
    <dbReference type="NCBI Taxonomy" id="944289"/>
    <lineage>
        <taxon>Eukaryota</taxon>
        <taxon>Fungi</taxon>
        <taxon>Dikarya</taxon>
        <taxon>Basidiomycota</taxon>
        <taxon>Agaricomycotina</taxon>
        <taxon>Agaricomycetes</taxon>
        <taxon>Agaricomycetidae</taxon>
        <taxon>Agaricales</taxon>
        <taxon>Marasmiineae</taxon>
        <taxon>Omphalotaceae</taxon>
        <taxon>Collybiopsis</taxon>
        <taxon>Collybiopsis luxurians</taxon>
    </lineage>
</organism>
<comment type="similarity">
    <text evidence="1 3">Belongs to the short-chain dehydrogenases/reductases (SDR) family.</text>
</comment>
<dbReference type="PANTHER" id="PTHR43180:SF33">
    <property type="entry name" value="15-HYDROXYPROSTAGLANDIN DEHYDROGENASE [NAD(+)]-LIKE"/>
    <property type="match status" value="1"/>
</dbReference>
<keyword evidence="4" id="KW-0472">Membrane</keyword>
<protein>
    <recommendedName>
        <fullName evidence="7">NAD(P)-binding protein</fullName>
    </recommendedName>
</protein>
<dbReference type="InterPro" id="IPR036291">
    <property type="entry name" value="NAD(P)-bd_dom_sf"/>
</dbReference>
<dbReference type="SUPFAM" id="SSF51735">
    <property type="entry name" value="NAD(P)-binding Rossmann-fold domains"/>
    <property type="match status" value="1"/>
</dbReference>
<dbReference type="AlphaFoldDB" id="A0A0D0CFJ4"/>
<keyword evidence="4" id="KW-0812">Transmembrane</keyword>
<dbReference type="Pfam" id="PF00106">
    <property type="entry name" value="adh_short"/>
    <property type="match status" value="1"/>
</dbReference>
<dbReference type="Proteomes" id="UP000053593">
    <property type="component" value="Unassembled WGS sequence"/>
</dbReference>
<evidence type="ECO:0000313" key="6">
    <source>
        <dbReference type="Proteomes" id="UP000053593"/>
    </source>
</evidence>
<dbReference type="EMBL" id="KN834794">
    <property type="protein sequence ID" value="KIK56877.1"/>
    <property type="molecule type" value="Genomic_DNA"/>
</dbReference>
<evidence type="ECO:0000256" key="3">
    <source>
        <dbReference type="RuleBase" id="RU000363"/>
    </source>
</evidence>
<evidence type="ECO:0000256" key="1">
    <source>
        <dbReference type="ARBA" id="ARBA00006484"/>
    </source>
</evidence>
<accession>A0A0D0CFJ4</accession>
<evidence type="ECO:0000256" key="2">
    <source>
        <dbReference type="ARBA" id="ARBA00023002"/>
    </source>
</evidence>
<dbReference type="PRINTS" id="PR00081">
    <property type="entry name" value="GDHRDH"/>
</dbReference>
<keyword evidence="4" id="KW-1133">Transmembrane helix</keyword>